<dbReference type="InterPro" id="IPR038415">
    <property type="entry name" value="Pilin_PilX-like_sf"/>
</dbReference>
<dbReference type="EMBL" id="LR134533">
    <property type="protein sequence ID" value="VEJ52144.1"/>
    <property type="molecule type" value="Genomic_DNA"/>
</dbReference>
<dbReference type="InterPro" id="IPR000983">
    <property type="entry name" value="Bac_GSPG_pilin"/>
</dbReference>
<evidence type="ECO:0000313" key="4">
    <source>
        <dbReference type="EMBL" id="VEJ52144.1"/>
    </source>
</evidence>
<dbReference type="KEGG" id="nwe:SAMEA3174300_0625"/>
<dbReference type="OrthoDB" id="8592370at2"/>
<dbReference type="SUPFAM" id="SSF54523">
    <property type="entry name" value="Pili subunits"/>
    <property type="match status" value="1"/>
</dbReference>
<dbReference type="AlphaFoldDB" id="A0A3S5F9W8"/>
<keyword evidence="3" id="KW-0472">Membrane</keyword>
<evidence type="ECO:0000256" key="3">
    <source>
        <dbReference type="SAM" id="Phobius"/>
    </source>
</evidence>
<proteinExistence type="predicted"/>
<gene>
    <name evidence="4" type="ORF">NCTC12742_02058</name>
</gene>
<name>A0A3S5F9W8_9NEIS</name>
<dbReference type="STRING" id="28091.SAMEA3174300_00625"/>
<dbReference type="Proteomes" id="UP000272771">
    <property type="component" value="Chromosome"/>
</dbReference>
<dbReference type="InterPro" id="IPR012902">
    <property type="entry name" value="N_methyl_site"/>
</dbReference>
<dbReference type="GO" id="GO:0015627">
    <property type="term" value="C:type II protein secretion system complex"/>
    <property type="evidence" value="ECO:0007669"/>
    <property type="project" value="InterPro"/>
</dbReference>
<keyword evidence="2" id="KW-0488">Methylation</keyword>
<dbReference type="NCBIfam" id="TIGR02532">
    <property type="entry name" value="IV_pilin_GFxxxE"/>
    <property type="match status" value="1"/>
</dbReference>
<keyword evidence="3" id="KW-1133">Transmembrane helix</keyword>
<dbReference type="GO" id="GO:0015628">
    <property type="term" value="P:protein secretion by the type II secretion system"/>
    <property type="evidence" value="ECO:0007669"/>
    <property type="project" value="InterPro"/>
</dbReference>
<reference evidence="4 5" key="1">
    <citation type="submission" date="2018-12" db="EMBL/GenBank/DDBJ databases">
        <authorList>
            <consortium name="Pathogen Informatics"/>
        </authorList>
    </citation>
    <scope>NUCLEOTIDE SEQUENCE [LARGE SCALE GENOMIC DNA]</scope>
    <source>
        <strain evidence="4 5">NCTC12742</strain>
    </source>
</reference>
<dbReference type="Gene3D" id="3.30.540.20">
    <property type="match status" value="1"/>
</dbReference>
<accession>A0A3S5F9W8</accession>
<evidence type="ECO:0000256" key="1">
    <source>
        <dbReference type="ARBA" id="ARBA00011156"/>
    </source>
</evidence>
<organism evidence="4 5">
    <name type="scientific">Neisseria weaveri</name>
    <dbReference type="NCBI Taxonomy" id="28091"/>
    <lineage>
        <taxon>Bacteria</taxon>
        <taxon>Pseudomonadati</taxon>
        <taxon>Pseudomonadota</taxon>
        <taxon>Betaproteobacteria</taxon>
        <taxon>Neisseriales</taxon>
        <taxon>Neisseriaceae</taxon>
        <taxon>Neisseria</taxon>
    </lineage>
</organism>
<dbReference type="Pfam" id="PF07963">
    <property type="entry name" value="N_methyl"/>
    <property type="match status" value="1"/>
</dbReference>
<keyword evidence="3" id="KW-0812">Transmembrane</keyword>
<feature type="transmembrane region" description="Helical" evidence="3">
    <location>
        <begin position="20"/>
        <end position="39"/>
    </location>
</feature>
<dbReference type="RefSeq" id="WP_004283366.1">
    <property type="nucleotide sequence ID" value="NZ_CAUJRG010000008.1"/>
</dbReference>
<protein>
    <submittedName>
        <fullName evidence="4">Pilin</fullName>
    </submittedName>
</protein>
<sequence length="162" mass="17841">MHFDNKKINTRGFTLPEMMVVVGIIAILSMIAIPVYTGYLEKGRLTMAQAELMDLNNVIRLDRVRNPGKSNIHAEYSGSELAKKFRVHPKVAEYYDISVAPPGNTAAKSTPAYYLLAVPNAKSGYSKAVWMKSTGEVYRCDSADSARNFETSGKCERVGGAE</sequence>
<evidence type="ECO:0000256" key="2">
    <source>
        <dbReference type="ARBA" id="ARBA00022481"/>
    </source>
</evidence>
<dbReference type="Pfam" id="PF11530">
    <property type="entry name" value="Pilin_PilX"/>
    <property type="match status" value="1"/>
</dbReference>
<keyword evidence="5" id="KW-1185">Reference proteome</keyword>
<dbReference type="PROSITE" id="PS00409">
    <property type="entry name" value="PROKAR_NTER_METHYL"/>
    <property type="match status" value="1"/>
</dbReference>
<dbReference type="PRINTS" id="PR00813">
    <property type="entry name" value="BCTERIALGSPG"/>
</dbReference>
<dbReference type="InterPro" id="IPR025922">
    <property type="entry name" value="Pilin_PilX-like"/>
</dbReference>
<dbReference type="InterPro" id="IPR045584">
    <property type="entry name" value="Pilin-like"/>
</dbReference>
<evidence type="ECO:0000313" key="5">
    <source>
        <dbReference type="Proteomes" id="UP000272771"/>
    </source>
</evidence>
<comment type="subunit">
    <text evidence="1">The pili are polar flexible filaments of about 5.4 nanometers diameter and 2.5 micrometers average length; they consist of only a single polypeptide chain arranged in a helical configuration of five subunits per turn in the assembled pilus.</text>
</comment>